<evidence type="ECO:0000313" key="2">
    <source>
        <dbReference type="Proteomes" id="UP000887575"/>
    </source>
</evidence>
<organism evidence="2 3">
    <name type="scientific">Mesorhabditis belari</name>
    <dbReference type="NCBI Taxonomy" id="2138241"/>
    <lineage>
        <taxon>Eukaryota</taxon>
        <taxon>Metazoa</taxon>
        <taxon>Ecdysozoa</taxon>
        <taxon>Nematoda</taxon>
        <taxon>Chromadorea</taxon>
        <taxon>Rhabditida</taxon>
        <taxon>Rhabditina</taxon>
        <taxon>Rhabditomorpha</taxon>
        <taxon>Rhabditoidea</taxon>
        <taxon>Rhabditidae</taxon>
        <taxon>Mesorhabditinae</taxon>
        <taxon>Mesorhabditis</taxon>
    </lineage>
</organism>
<evidence type="ECO:0000256" key="1">
    <source>
        <dbReference type="SAM" id="MobiDB-lite"/>
    </source>
</evidence>
<feature type="compositionally biased region" description="Basic and acidic residues" evidence="1">
    <location>
        <begin position="167"/>
        <end position="176"/>
    </location>
</feature>
<sequence>MSALTRFVTNTFTDISHKRQSKRLVHDESVHNDSNGSSLDMNPNFNFFDPSDHLRGEGWEGPSVAEQPTTQSTQAQPKAQPTAQPSSKNETKQTSAKDETTTMTEVSSGKLVMPLKNMVRKLTPSFNNNSKEIKDKNVDNDSTKTGTDRTDDEAKKKEKKGVWNLKEQIEKRKGGDRQMLIDLDGDSF</sequence>
<feature type="region of interest" description="Disordered" evidence="1">
    <location>
        <begin position="15"/>
        <end position="188"/>
    </location>
</feature>
<dbReference type="AlphaFoldDB" id="A0AAF3ET55"/>
<reference evidence="3" key="1">
    <citation type="submission" date="2024-02" db="UniProtKB">
        <authorList>
            <consortium name="WormBaseParasite"/>
        </authorList>
    </citation>
    <scope>IDENTIFICATION</scope>
</reference>
<feature type="compositionally biased region" description="Basic and acidic residues" evidence="1">
    <location>
        <begin position="89"/>
        <end position="100"/>
    </location>
</feature>
<proteinExistence type="predicted"/>
<feature type="compositionally biased region" description="Polar residues" evidence="1">
    <location>
        <begin position="32"/>
        <end position="45"/>
    </location>
</feature>
<dbReference type="Proteomes" id="UP000887575">
    <property type="component" value="Unassembled WGS sequence"/>
</dbReference>
<name>A0AAF3ET55_9BILA</name>
<dbReference type="WBParaSite" id="MBELARI_LOCUS16797">
    <property type="protein sequence ID" value="MBELARI_LOCUS16797"/>
    <property type="gene ID" value="MBELARI_LOCUS16797"/>
</dbReference>
<feature type="compositionally biased region" description="Basic and acidic residues" evidence="1">
    <location>
        <begin position="131"/>
        <end position="156"/>
    </location>
</feature>
<accession>A0AAF3ET55</accession>
<keyword evidence="2" id="KW-1185">Reference proteome</keyword>
<protein>
    <submittedName>
        <fullName evidence="3">Uncharacterized protein</fullName>
    </submittedName>
</protein>
<feature type="compositionally biased region" description="Low complexity" evidence="1">
    <location>
        <begin position="67"/>
        <end position="87"/>
    </location>
</feature>
<evidence type="ECO:0000313" key="3">
    <source>
        <dbReference type="WBParaSite" id="MBELARI_LOCUS16797"/>
    </source>
</evidence>